<evidence type="ECO:0000256" key="1">
    <source>
        <dbReference type="SAM" id="MobiDB-lite"/>
    </source>
</evidence>
<reference evidence="3" key="1">
    <citation type="journal article" date="2023" name="Mol. Phylogenet. Evol.">
        <title>Genome-scale phylogeny and comparative genomics of the fungal order Sordariales.</title>
        <authorList>
            <person name="Hensen N."/>
            <person name="Bonometti L."/>
            <person name="Westerberg I."/>
            <person name="Brannstrom I.O."/>
            <person name="Guillou S."/>
            <person name="Cros-Aarteil S."/>
            <person name="Calhoun S."/>
            <person name="Haridas S."/>
            <person name="Kuo A."/>
            <person name="Mondo S."/>
            <person name="Pangilinan J."/>
            <person name="Riley R."/>
            <person name="LaButti K."/>
            <person name="Andreopoulos B."/>
            <person name="Lipzen A."/>
            <person name="Chen C."/>
            <person name="Yan M."/>
            <person name="Daum C."/>
            <person name="Ng V."/>
            <person name="Clum A."/>
            <person name="Steindorff A."/>
            <person name="Ohm R.A."/>
            <person name="Martin F."/>
            <person name="Silar P."/>
            <person name="Natvig D.O."/>
            <person name="Lalanne C."/>
            <person name="Gautier V."/>
            <person name="Ament-Velasquez S.L."/>
            <person name="Kruys A."/>
            <person name="Hutchinson M.I."/>
            <person name="Powell A.J."/>
            <person name="Barry K."/>
            <person name="Miller A.N."/>
            <person name="Grigoriev I.V."/>
            <person name="Debuchy R."/>
            <person name="Gladieux P."/>
            <person name="Hiltunen Thoren M."/>
            <person name="Johannesson H."/>
        </authorList>
    </citation>
    <scope>NUCLEOTIDE SEQUENCE</scope>
    <source>
        <strain evidence="3">CBS 315.58</strain>
    </source>
</reference>
<name>A0AAN7ASM4_9PEZI</name>
<dbReference type="CDD" id="cd00027">
    <property type="entry name" value="BRCT"/>
    <property type="match status" value="1"/>
</dbReference>
<keyword evidence="4" id="KW-1185">Reference proteome</keyword>
<dbReference type="AlphaFoldDB" id="A0AAN7ASM4"/>
<evidence type="ECO:0000259" key="2">
    <source>
        <dbReference type="PROSITE" id="PS50172"/>
    </source>
</evidence>
<comment type="caution">
    <text evidence="3">The sequence shown here is derived from an EMBL/GenBank/DDBJ whole genome shotgun (WGS) entry which is preliminary data.</text>
</comment>
<feature type="region of interest" description="Disordered" evidence="1">
    <location>
        <begin position="319"/>
        <end position="370"/>
    </location>
</feature>
<dbReference type="Proteomes" id="UP001303160">
    <property type="component" value="Unassembled WGS sequence"/>
</dbReference>
<feature type="domain" description="BRCT" evidence="2">
    <location>
        <begin position="15"/>
        <end position="108"/>
    </location>
</feature>
<dbReference type="SUPFAM" id="SSF52113">
    <property type="entry name" value="BRCT domain"/>
    <property type="match status" value="1"/>
</dbReference>
<protein>
    <recommendedName>
        <fullName evidence="2">BRCT domain-containing protein</fullName>
    </recommendedName>
</protein>
<feature type="region of interest" description="Disordered" evidence="1">
    <location>
        <begin position="207"/>
        <end position="238"/>
    </location>
</feature>
<accession>A0AAN7ASM4</accession>
<dbReference type="InterPro" id="IPR036420">
    <property type="entry name" value="BRCT_dom_sf"/>
</dbReference>
<sequence length="370" mass="42434">MVRGIHFRVKDLTFKEKAMFAKFTIAVSGSFHNKTHWTDANLARWITLRGGRYYKGPGVPREVTHFVTDENELKARTPKAVEALKNRRIQIVPLEWLEFSMIGRKVLPVVSGGEYDFRDKLKREAEKERRLRVVAMGLVMAERAVNTNLYRVYRDGTFFRYEVELFRESNGGQGTTPPQKEQALKEVVSPLPKETLEVDVGPKKGWTYDSLPGPASNEKEVEGEVEEEAEPETPTKVARTDRGEKYTLTLYESIAKPPLYFFCAKYSKSSTDTLPKYYRPSETPQLFWTEYTHFIEFFHKKTGVEWRKRLLFCGEGKPPVGGKRKGKEREAGDGEGAEGLERGWFRYCPPTGGKPVGWVPGEYVPKEEES</sequence>
<reference evidence="3" key="2">
    <citation type="submission" date="2023-05" db="EMBL/GenBank/DDBJ databases">
        <authorList>
            <consortium name="Lawrence Berkeley National Laboratory"/>
            <person name="Steindorff A."/>
            <person name="Hensen N."/>
            <person name="Bonometti L."/>
            <person name="Westerberg I."/>
            <person name="Brannstrom I.O."/>
            <person name="Guillou S."/>
            <person name="Cros-Aarteil S."/>
            <person name="Calhoun S."/>
            <person name="Haridas S."/>
            <person name="Kuo A."/>
            <person name="Mondo S."/>
            <person name="Pangilinan J."/>
            <person name="Riley R."/>
            <person name="Labutti K."/>
            <person name="Andreopoulos B."/>
            <person name="Lipzen A."/>
            <person name="Chen C."/>
            <person name="Yanf M."/>
            <person name="Daum C."/>
            <person name="Ng V."/>
            <person name="Clum A."/>
            <person name="Ohm R."/>
            <person name="Martin F."/>
            <person name="Silar P."/>
            <person name="Natvig D."/>
            <person name="Lalanne C."/>
            <person name="Gautier V."/>
            <person name="Ament-Velasquez S.L."/>
            <person name="Kruys A."/>
            <person name="Hutchinson M.I."/>
            <person name="Powell A.J."/>
            <person name="Barry K."/>
            <person name="Miller A.N."/>
            <person name="Grigoriev I.V."/>
            <person name="Debuchy R."/>
            <person name="Gladieux P."/>
            <person name="Thoren M.H."/>
            <person name="Johannesson H."/>
        </authorList>
    </citation>
    <scope>NUCLEOTIDE SEQUENCE</scope>
    <source>
        <strain evidence="3">CBS 315.58</strain>
    </source>
</reference>
<dbReference type="EMBL" id="MU863992">
    <property type="protein sequence ID" value="KAK4196135.1"/>
    <property type="molecule type" value="Genomic_DNA"/>
</dbReference>
<evidence type="ECO:0000313" key="4">
    <source>
        <dbReference type="Proteomes" id="UP001303160"/>
    </source>
</evidence>
<gene>
    <name evidence="3" type="ORF">QBC40DRAFT_314102</name>
</gene>
<dbReference type="PROSITE" id="PS50172">
    <property type="entry name" value="BRCT"/>
    <property type="match status" value="1"/>
</dbReference>
<organism evidence="3 4">
    <name type="scientific">Triangularia verruculosa</name>
    <dbReference type="NCBI Taxonomy" id="2587418"/>
    <lineage>
        <taxon>Eukaryota</taxon>
        <taxon>Fungi</taxon>
        <taxon>Dikarya</taxon>
        <taxon>Ascomycota</taxon>
        <taxon>Pezizomycotina</taxon>
        <taxon>Sordariomycetes</taxon>
        <taxon>Sordariomycetidae</taxon>
        <taxon>Sordariales</taxon>
        <taxon>Podosporaceae</taxon>
        <taxon>Triangularia</taxon>
    </lineage>
</organism>
<proteinExistence type="predicted"/>
<dbReference type="InterPro" id="IPR001357">
    <property type="entry name" value="BRCT_dom"/>
</dbReference>
<dbReference type="Gene3D" id="3.40.50.10190">
    <property type="entry name" value="BRCT domain"/>
    <property type="match status" value="1"/>
</dbReference>
<evidence type="ECO:0000313" key="3">
    <source>
        <dbReference type="EMBL" id="KAK4196135.1"/>
    </source>
</evidence>